<organism evidence="1 2">
    <name type="scientific">Parapedobacter luteus</name>
    <dbReference type="NCBI Taxonomy" id="623280"/>
    <lineage>
        <taxon>Bacteria</taxon>
        <taxon>Pseudomonadati</taxon>
        <taxon>Bacteroidota</taxon>
        <taxon>Sphingobacteriia</taxon>
        <taxon>Sphingobacteriales</taxon>
        <taxon>Sphingobacteriaceae</taxon>
        <taxon>Parapedobacter</taxon>
    </lineage>
</organism>
<gene>
    <name evidence="1" type="ORF">SAMN05660226_00383</name>
</gene>
<dbReference type="OrthoDB" id="7577105at2"/>
<evidence type="ECO:0000313" key="1">
    <source>
        <dbReference type="EMBL" id="SKB28474.1"/>
    </source>
</evidence>
<reference evidence="1 2" key="1">
    <citation type="submission" date="2017-02" db="EMBL/GenBank/DDBJ databases">
        <authorList>
            <person name="Peterson S.W."/>
        </authorList>
    </citation>
    <scope>NUCLEOTIDE SEQUENCE [LARGE SCALE GENOMIC DNA]</scope>
    <source>
        <strain evidence="1 2">DSM 22899</strain>
    </source>
</reference>
<keyword evidence="2" id="KW-1185">Reference proteome</keyword>
<dbReference type="EMBL" id="FUYS01000001">
    <property type="protein sequence ID" value="SKB28474.1"/>
    <property type="molecule type" value="Genomic_DNA"/>
</dbReference>
<dbReference type="InterPro" id="IPR045383">
    <property type="entry name" value="DUF6528"/>
</dbReference>
<accession>A0A1T5A0B7</accession>
<dbReference type="Pfam" id="PF20138">
    <property type="entry name" value="DUF6528"/>
    <property type="match status" value="1"/>
</dbReference>
<dbReference type="RefSeq" id="WP_079715092.1">
    <property type="nucleotide sequence ID" value="NZ_FUYS01000001.1"/>
</dbReference>
<dbReference type="SUPFAM" id="SSF50998">
    <property type="entry name" value="Quinoprotein alcohol dehydrogenase-like"/>
    <property type="match status" value="1"/>
</dbReference>
<dbReference type="STRING" id="623280.SAMN05660226_00383"/>
<sequence length="302" mass="33598">MMNKMFFITLFVGLFIHISCIAGDGVLQAGDLIACGDDQVFILDGKAAEKNVVKCKWTWRASESKNQLPAAYQPLLATLDECKPVDGNTKLLITSSSGATVLLDIASKKVLFYAKTPMAHSADLLPGNRIAVANSTHELGNSLEIYDIGTSERVIYKDSLYSGHGVVWNESRKQLLALGFDELRAYELVNWSSEKPALKLVKSYKLPDDGGHDLSKVDESHFIVSTHHHVWLFHDTGEGFFEPFTPLANRVNVKSANYNQDTGKLVYTIAEQSWWTFNIYGQTPAFTLPIPSIRLYKVRVAP</sequence>
<dbReference type="InterPro" id="IPR011047">
    <property type="entry name" value="Quinoprotein_ADH-like_sf"/>
</dbReference>
<evidence type="ECO:0000313" key="2">
    <source>
        <dbReference type="Proteomes" id="UP000190541"/>
    </source>
</evidence>
<protein>
    <submittedName>
        <fullName evidence="1">Uncharacterized protein</fullName>
    </submittedName>
</protein>
<dbReference type="AlphaFoldDB" id="A0A1T5A0B7"/>
<proteinExistence type="predicted"/>
<name>A0A1T5A0B7_9SPHI</name>
<dbReference type="Proteomes" id="UP000190541">
    <property type="component" value="Unassembled WGS sequence"/>
</dbReference>